<dbReference type="Proteomes" id="UP001596456">
    <property type="component" value="Unassembled WGS sequence"/>
</dbReference>
<comment type="caution">
    <text evidence="4">The sequence shown here is derived from an EMBL/GenBank/DDBJ whole genome shotgun (WGS) entry which is preliminary data.</text>
</comment>
<dbReference type="InterPro" id="IPR016181">
    <property type="entry name" value="Acyl_CoA_acyltransferase"/>
</dbReference>
<feature type="domain" description="N-acetyltransferase" evidence="3">
    <location>
        <begin position="18"/>
        <end position="164"/>
    </location>
</feature>
<dbReference type="PANTHER" id="PTHR43877">
    <property type="entry name" value="AMINOALKYLPHOSPHONATE N-ACETYLTRANSFERASE-RELATED-RELATED"/>
    <property type="match status" value="1"/>
</dbReference>
<dbReference type="EMBL" id="JBHTCM010000004">
    <property type="protein sequence ID" value="MFC7332161.1"/>
    <property type="molecule type" value="Genomic_DNA"/>
</dbReference>
<evidence type="ECO:0000313" key="5">
    <source>
        <dbReference type="Proteomes" id="UP001596456"/>
    </source>
</evidence>
<dbReference type="Gene3D" id="3.40.630.30">
    <property type="match status" value="1"/>
</dbReference>
<reference evidence="5" key="1">
    <citation type="journal article" date="2019" name="Int. J. Syst. Evol. Microbiol.">
        <title>The Global Catalogue of Microorganisms (GCM) 10K type strain sequencing project: providing services to taxonomists for standard genome sequencing and annotation.</title>
        <authorList>
            <consortium name="The Broad Institute Genomics Platform"/>
            <consortium name="The Broad Institute Genome Sequencing Center for Infectious Disease"/>
            <person name="Wu L."/>
            <person name="Ma J."/>
        </authorList>
    </citation>
    <scope>NUCLEOTIDE SEQUENCE [LARGE SCALE GENOMIC DNA]</scope>
    <source>
        <strain evidence="5">CGMCC 1.16275</strain>
    </source>
</reference>
<dbReference type="InterPro" id="IPR000182">
    <property type="entry name" value="GNAT_dom"/>
</dbReference>
<dbReference type="Pfam" id="PF00583">
    <property type="entry name" value="Acetyltransf_1"/>
    <property type="match status" value="1"/>
</dbReference>
<dbReference type="SUPFAM" id="SSF55729">
    <property type="entry name" value="Acyl-CoA N-acyltransferases (Nat)"/>
    <property type="match status" value="1"/>
</dbReference>
<accession>A0ABW2KQ91</accession>
<keyword evidence="5" id="KW-1185">Reference proteome</keyword>
<proteinExistence type="predicted"/>
<evidence type="ECO:0000259" key="3">
    <source>
        <dbReference type="PROSITE" id="PS51186"/>
    </source>
</evidence>
<evidence type="ECO:0000313" key="4">
    <source>
        <dbReference type="EMBL" id="MFC7332161.1"/>
    </source>
</evidence>
<dbReference type="GO" id="GO:0016746">
    <property type="term" value="F:acyltransferase activity"/>
    <property type="evidence" value="ECO:0007669"/>
    <property type="project" value="UniProtKB-KW"/>
</dbReference>
<dbReference type="RefSeq" id="WP_377356387.1">
    <property type="nucleotide sequence ID" value="NZ_JBHTCM010000004.1"/>
</dbReference>
<gene>
    <name evidence="4" type="ORF">ACFQPS_03235</name>
</gene>
<dbReference type="InterPro" id="IPR050832">
    <property type="entry name" value="Bact_Acetyltransf"/>
</dbReference>
<keyword evidence="2 4" id="KW-0012">Acyltransferase</keyword>
<dbReference type="CDD" id="cd04301">
    <property type="entry name" value="NAT_SF"/>
    <property type="match status" value="1"/>
</dbReference>
<evidence type="ECO:0000256" key="2">
    <source>
        <dbReference type="ARBA" id="ARBA00023315"/>
    </source>
</evidence>
<dbReference type="EC" id="2.3.-.-" evidence="4"/>
<dbReference type="PANTHER" id="PTHR43877:SF2">
    <property type="entry name" value="AMINOALKYLPHOSPHONATE N-ACETYLTRANSFERASE-RELATED"/>
    <property type="match status" value="1"/>
</dbReference>
<keyword evidence="1 4" id="KW-0808">Transferase</keyword>
<protein>
    <submittedName>
        <fullName evidence="4">GNAT family N-acetyltransferase</fullName>
        <ecNumber evidence="4">2.3.-.-</ecNumber>
    </submittedName>
</protein>
<dbReference type="PROSITE" id="PS51186">
    <property type="entry name" value="GNAT"/>
    <property type="match status" value="1"/>
</dbReference>
<name>A0ABW2KQ91_9PROT</name>
<organism evidence="4 5">
    <name type="scientific">Rhodocista pekingensis</name>
    <dbReference type="NCBI Taxonomy" id="201185"/>
    <lineage>
        <taxon>Bacteria</taxon>
        <taxon>Pseudomonadati</taxon>
        <taxon>Pseudomonadota</taxon>
        <taxon>Alphaproteobacteria</taxon>
        <taxon>Rhodospirillales</taxon>
        <taxon>Azospirillaceae</taxon>
        <taxon>Rhodocista</taxon>
    </lineage>
</organism>
<sequence length="164" mass="17750">MSETTEVPGTGASVCEEVLVRIARRADVPAIVALLADDVLGRTREDPSDLDTYVEAFDEMALDPNSDLLVLDLDGEVVGTAHLVYGRSLARKGQRRCTVESVQVAARLRGRGLGALLIGAVIDLARAHGCGLVQLTSHKSRTDAHRFYRRLGFEASHEGMKLIL</sequence>
<evidence type="ECO:0000256" key="1">
    <source>
        <dbReference type="ARBA" id="ARBA00022679"/>
    </source>
</evidence>